<protein>
    <submittedName>
        <fullName evidence="2">Mitofusin</fullName>
    </submittedName>
</protein>
<dbReference type="Pfam" id="PF00350">
    <property type="entry name" value="Dynamin_N"/>
    <property type="match status" value="1"/>
</dbReference>
<reference evidence="2" key="1">
    <citation type="submission" date="2023-01" db="EMBL/GenBank/DDBJ databases">
        <title>Genome assembly of the deep-sea coral Lophelia pertusa.</title>
        <authorList>
            <person name="Herrera S."/>
            <person name="Cordes E."/>
        </authorList>
    </citation>
    <scope>NUCLEOTIDE SEQUENCE</scope>
    <source>
        <strain evidence="2">USNM1676648</strain>
        <tissue evidence="2">Polyp</tissue>
    </source>
</reference>
<dbReference type="Proteomes" id="UP001163046">
    <property type="component" value="Unassembled WGS sequence"/>
</dbReference>
<feature type="non-terminal residue" evidence="2">
    <location>
        <position position="195"/>
    </location>
</feature>
<dbReference type="PANTHER" id="PTHR26392:SF92">
    <property type="entry name" value="PROTEIN KINASE DOMAIN-CONTAINING PROTEIN"/>
    <property type="match status" value="1"/>
</dbReference>
<gene>
    <name evidence="2" type="primary">FZO1_4</name>
    <name evidence="2" type="ORF">OS493_038885</name>
</gene>
<feature type="domain" description="Dynamin N-terminal" evidence="1">
    <location>
        <begin position="90"/>
        <end position="175"/>
    </location>
</feature>
<organism evidence="2 3">
    <name type="scientific">Desmophyllum pertusum</name>
    <dbReference type="NCBI Taxonomy" id="174260"/>
    <lineage>
        <taxon>Eukaryota</taxon>
        <taxon>Metazoa</taxon>
        <taxon>Cnidaria</taxon>
        <taxon>Anthozoa</taxon>
        <taxon>Hexacorallia</taxon>
        <taxon>Scleractinia</taxon>
        <taxon>Caryophylliina</taxon>
        <taxon>Caryophylliidae</taxon>
        <taxon>Desmophyllum</taxon>
    </lineage>
</organism>
<keyword evidence="3" id="KW-1185">Reference proteome</keyword>
<dbReference type="SUPFAM" id="SSF52540">
    <property type="entry name" value="P-loop containing nucleoside triphosphate hydrolases"/>
    <property type="match status" value="1"/>
</dbReference>
<proteinExistence type="predicted"/>
<dbReference type="EMBL" id="MU827431">
    <property type="protein sequence ID" value="KAJ7349515.1"/>
    <property type="molecule type" value="Genomic_DNA"/>
</dbReference>
<dbReference type="Gene3D" id="3.40.50.300">
    <property type="entry name" value="P-loop containing nucleotide triphosphate hydrolases"/>
    <property type="match status" value="1"/>
</dbReference>
<dbReference type="AlphaFoldDB" id="A0A9W9YHQ2"/>
<evidence type="ECO:0000313" key="3">
    <source>
        <dbReference type="Proteomes" id="UP001163046"/>
    </source>
</evidence>
<dbReference type="InterPro" id="IPR027417">
    <property type="entry name" value="P-loop_NTPase"/>
</dbReference>
<evidence type="ECO:0000313" key="2">
    <source>
        <dbReference type="EMBL" id="KAJ7349515.1"/>
    </source>
</evidence>
<evidence type="ECO:0000259" key="1">
    <source>
        <dbReference type="Pfam" id="PF00350"/>
    </source>
</evidence>
<dbReference type="PANTHER" id="PTHR26392">
    <property type="entry name" value="MITOGEN-ACTIVATED PROTEIN KINASE KINASE KINASE 7-RELATED"/>
    <property type="match status" value="1"/>
</dbReference>
<comment type="caution">
    <text evidence="2">The sequence shown here is derived from an EMBL/GenBank/DDBJ whole genome shotgun (WGS) entry which is preliminary data.</text>
</comment>
<dbReference type="OrthoDB" id="6003313at2759"/>
<name>A0A9W9YHQ2_9CNID</name>
<accession>A0A9W9YHQ2</accession>
<sequence length="195" mass="22357">LMTLPCKNQYYRSRIAFKPAKSAKAVHATEHEAIRVEAFSVLTDAKQDDERKRAALHKFYEDTEDCLHSMDDKKFHNLYYKLSKSFLYPGETSSGKSTLLNLILGEQLLPSSMLSTTSTICELKYGATPKLVAHFKDKELPEKTILLSQSMETSQQNYLQQISSFVHVKSDREKGSDYKKIELYWPHSLLKVGDK</sequence>
<dbReference type="InterPro" id="IPR045063">
    <property type="entry name" value="Dynamin_N"/>
</dbReference>